<dbReference type="Proteomes" id="UP000654075">
    <property type="component" value="Unassembled WGS sequence"/>
</dbReference>
<accession>A0A813DBE9</accession>
<protein>
    <submittedName>
        <fullName evidence="2">Uncharacterized protein</fullName>
    </submittedName>
</protein>
<gene>
    <name evidence="2" type="ORF">PGLA1383_LOCUS2487</name>
    <name evidence="3" type="ORF">PGLA1383_LOCUS2488</name>
</gene>
<proteinExistence type="predicted"/>
<evidence type="ECO:0000313" key="2">
    <source>
        <dbReference type="EMBL" id="CAE8583527.1"/>
    </source>
</evidence>
<organism evidence="2 4">
    <name type="scientific">Polarella glacialis</name>
    <name type="common">Dinoflagellate</name>
    <dbReference type="NCBI Taxonomy" id="89957"/>
    <lineage>
        <taxon>Eukaryota</taxon>
        <taxon>Sar</taxon>
        <taxon>Alveolata</taxon>
        <taxon>Dinophyceae</taxon>
        <taxon>Suessiales</taxon>
        <taxon>Suessiaceae</taxon>
        <taxon>Polarella</taxon>
    </lineage>
</organism>
<evidence type="ECO:0000313" key="3">
    <source>
        <dbReference type="EMBL" id="CAE8583528.1"/>
    </source>
</evidence>
<feature type="non-terminal residue" evidence="2">
    <location>
        <position position="102"/>
    </location>
</feature>
<dbReference type="EMBL" id="CAJNNV010000775">
    <property type="protein sequence ID" value="CAE8583527.1"/>
    <property type="molecule type" value="Genomic_DNA"/>
</dbReference>
<name>A0A813DBE9_POLGL</name>
<feature type="transmembrane region" description="Helical" evidence="1">
    <location>
        <begin position="41"/>
        <end position="66"/>
    </location>
</feature>
<evidence type="ECO:0000256" key="1">
    <source>
        <dbReference type="SAM" id="Phobius"/>
    </source>
</evidence>
<keyword evidence="1" id="KW-1133">Transmembrane helix</keyword>
<sequence>MYYIGDANLTFPAADHGRKSSLAQPALRAISLSFLFLSLSLWLLVILIIVIVVVVIVLIVIVVVVVDWSLLAQELRPSGRLAGQGSMSRTTVEFGLLLLLLL</sequence>
<keyword evidence="1" id="KW-0472">Membrane</keyword>
<keyword evidence="1" id="KW-0812">Transmembrane</keyword>
<evidence type="ECO:0000313" key="4">
    <source>
        <dbReference type="Proteomes" id="UP000654075"/>
    </source>
</evidence>
<dbReference type="EMBL" id="CAJNNV010000775">
    <property type="protein sequence ID" value="CAE8583528.1"/>
    <property type="molecule type" value="Genomic_DNA"/>
</dbReference>
<dbReference type="AlphaFoldDB" id="A0A813DBE9"/>
<reference evidence="2" key="1">
    <citation type="submission" date="2021-02" db="EMBL/GenBank/DDBJ databases">
        <authorList>
            <person name="Dougan E. K."/>
            <person name="Rhodes N."/>
            <person name="Thang M."/>
            <person name="Chan C."/>
        </authorList>
    </citation>
    <scope>NUCLEOTIDE SEQUENCE</scope>
</reference>
<keyword evidence="4" id="KW-1185">Reference proteome</keyword>
<comment type="caution">
    <text evidence="2">The sequence shown here is derived from an EMBL/GenBank/DDBJ whole genome shotgun (WGS) entry which is preliminary data.</text>
</comment>